<protein>
    <recommendedName>
        <fullName evidence="3">Zinc-ribbon domain-containing protein</fullName>
    </recommendedName>
</protein>
<comment type="caution">
    <text evidence="4">The sequence shown here is derived from an EMBL/GenBank/DDBJ whole genome shotgun (WGS) entry which is preliminary data.</text>
</comment>
<gene>
    <name evidence="4" type="ORF">ACFOEK_19620</name>
</gene>
<organism evidence="4 5">
    <name type="scientific">Litoribrevibacter euphylliae</name>
    <dbReference type="NCBI Taxonomy" id="1834034"/>
    <lineage>
        <taxon>Bacteria</taxon>
        <taxon>Pseudomonadati</taxon>
        <taxon>Pseudomonadota</taxon>
        <taxon>Gammaproteobacteria</taxon>
        <taxon>Oceanospirillales</taxon>
        <taxon>Oceanospirillaceae</taxon>
        <taxon>Litoribrevibacter</taxon>
    </lineage>
</organism>
<accession>A0ABV7HHC7</accession>
<evidence type="ECO:0000256" key="1">
    <source>
        <dbReference type="SAM" id="MobiDB-lite"/>
    </source>
</evidence>
<evidence type="ECO:0000313" key="4">
    <source>
        <dbReference type="EMBL" id="MFC3153258.1"/>
    </source>
</evidence>
<evidence type="ECO:0000259" key="3">
    <source>
        <dbReference type="Pfam" id="PF13240"/>
    </source>
</evidence>
<sequence length="80" mass="8946">MNNKTNETTETNNHVNAKSSNRTCNNCGTALSKEARLCLKCGIPCPPERDARGVWMGMDFRTVVILVSIFCLVMIFILPR</sequence>
<dbReference type="RefSeq" id="WP_386723182.1">
    <property type="nucleotide sequence ID" value="NZ_JBHRSZ010000009.1"/>
</dbReference>
<name>A0ABV7HHC7_9GAMM</name>
<dbReference type="Proteomes" id="UP001595476">
    <property type="component" value="Unassembled WGS sequence"/>
</dbReference>
<evidence type="ECO:0000313" key="5">
    <source>
        <dbReference type="Proteomes" id="UP001595476"/>
    </source>
</evidence>
<dbReference type="EMBL" id="JBHRSZ010000009">
    <property type="protein sequence ID" value="MFC3153258.1"/>
    <property type="molecule type" value="Genomic_DNA"/>
</dbReference>
<feature type="transmembrane region" description="Helical" evidence="2">
    <location>
        <begin position="60"/>
        <end position="78"/>
    </location>
</feature>
<feature type="compositionally biased region" description="Low complexity" evidence="1">
    <location>
        <begin position="1"/>
        <end position="13"/>
    </location>
</feature>
<proteinExistence type="predicted"/>
<dbReference type="InterPro" id="IPR026870">
    <property type="entry name" value="Zinc_ribbon_dom"/>
</dbReference>
<keyword evidence="5" id="KW-1185">Reference proteome</keyword>
<dbReference type="Pfam" id="PF13240">
    <property type="entry name" value="Zn_Ribbon_1"/>
    <property type="match status" value="1"/>
</dbReference>
<keyword evidence="2" id="KW-0812">Transmembrane</keyword>
<feature type="region of interest" description="Disordered" evidence="1">
    <location>
        <begin position="1"/>
        <end position="21"/>
    </location>
</feature>
<keyword evidence="2" id="KW-0472">Membrane</keyword>
<reference evidence="5" key="1">
    <citation type="journal article" date="2019" name="Int. J. Syst. Evol. Microbiol.">
        <title>The Global Catalogue of Microorganisms (GCM) 10K type strain sequencing project: providing services to taxonomists for standard genome sequencing and annotation.</title>
        <authorList>
            <consortium name="The Broad Institute Genomics Platform"/>
            <consortium name="The Broad Institute Genome Sequencing Center for Infectious Disease"/>
            <person name="Wu L."/>
            <person name="Ma J."/>
        </authorList>
    </citation>
    <scope>NUCLEOTIDE SEQUENCE [LARGE SCALE GENOMIC DNA]</scope>
    <source>
        <strain evidence="5">KCTC 52438</strain>
    </source>
</reference>
<evidence type="ECO:0000256" key="2">
    <source>
        <dbReference type="SAM" id="Phobius"/>
    </source>
</evidence>
<feature type="domain" description="Zinc-ribbon" evidence="3">
    <location>
        <begin position="24"/>
        <end position="43"/>
    </location>
</feature>
<keyword evidence="2" id="KW-1133">Transmembrane helix</keyword>